<dbReference type="InterPro" id="IPR022813">
    <property type="entry name" value="SecD/SecF_arch_bac"/>
</dbReference>
<evidence type="ECO:0000313" key="14">
    <source>
        <dbReference type="EMBL" id="GGF36170.1"/>
    </source>
</evidence>
<dbReference type="SUPFAM" id="SSF82866">
    <property type="entry name" value="Multidrug efflux transporter AcrB transmembrane domain"/>
    <property type="match status" value="1"/>
</dbReference>
<dbReference type="RefSeq" id="WP_188778285.1">
    <property type="nucleotide sequence ID" value="NZ_BMKQ01000001.1"/>
</dbReference>
<dbReference type="HAMAP" id="MF_01463_B">
    <property type="entry name" value="SecD_B"/>
    <property type="match status" value="1"/>
</dbReference>
<dbReference type="GO" id="GO:0065002">
    <property type="term" value="P:intracellular protein transmembrane transport"/>
    <property type="evidence" value="ECO:0007669"/>
    <property type="project" value="UniProtKB-UniRule"/>
</dbReference>
<feature type="compositionally biased region" description="Polar residues" evidence="10">
    <location>
        <begin position="232"/>
        <end position="242"/>
    </location>
</feature>
<evidence type="ECO:0000256" key="7">
    <source>
        <dbReference type="ARBA" id="ARBA00023010"/>
    </source>
</evidence>
<evidence type="ECO:0000256" key="10">
    <source>
        <dbReference type="SAM" id="MobiDB-lite"/>
    </source>
</evidence>
<dbReference type="AlphaFoldDB" id="A0A917F0H7"/>
<feature type="transmembrane region" description="Helical" evidence="9">
    <location>
        <begin position="422"/>
        <end position="444"/>
    </location>
</feature>
<dbReference type="NCBIfam" id="TIGR00916">
    <property type="entry name" value="2A0604s01"/>
    <property type="match status" value="1"/>
</dbReference>
<dbReference type="Gene3D" id="3.30.1360.200">
    <property type="match status" value="1"/>
</dbReference>
<evidence type="ECO:0000259" key="13">
    <source>
        <dbReference type="Pfam" id="PF22599"/>
    </source>
</evidence>
<comment type="caution">
    <text evidence="14">The sequence shown here is derived from an EMBL/GenBank/DDBJ whole genome shotgun (WGS) entry which is preliminary data.</text>
</comment>
<comment type="similarity">
    <text evidence="9">Belongs to the SecD/SecF family. SecD subfamily.</text>
</comment>
<keyword evidence="3 9" id="KW-1003">Cell membrane</keyword>
<feature type="transmembrane region" description="Helical" evidence="9">
    <location>
        <begin position="12"/>
        <end position="34"/>
    </location>
</feature>
<dbReference type="Gene3D" id="3.30.70.3220">
    <property type="match status" value="1"/>
</dbReference>
<evidence type="ECO:0000256" key="1">
    <source>
        <dbReference type="ARBA" id="ARBA00004651"/>
    </source>
</evidence>
<feature type="transmembrane region" description="Helical" evidence="9">
    <location>
        <begin position="529"/>
        <end position="547"/>
    </location>
</feature>
<feature type="domain" description="Protein export membrane protein SecD/SecF C-terminal" evidence="11">
    <location>
        <begin position="406"/>
        <end position="578"/>
    </location>
</feature>
<organism evidence="14 15">
    <name type="scientific">Marmoricola endophyticus</name>
    <dbReference type="NCBI Taxonomy" id="2040280"/>
    <lineage>
        <taxon>Bacteria</taxon>
        <taxon>Bacillati</taxon>
        <taxon>Actinomycetota</taxon>
        <taxon>Actinomycetes</taxon>
        <taxon>Propionibacteriales</taxon>
        <taxon>Nocardioidaceae</taxon>
        <taxon>Marmoricola</taxon>
    </lineage>
</organism>
<feature type="compositionally biased region" description="Low complexity" evidence="10">
    <location>
        <begin position="185"/>
        <end position="223"/>
    </location>
</feature>
<evidence type="ECO:0000256" key="8">
    <source>
        <dbReference type="ARBA" id="ARBA00023136"/>
    </source>
</evidence>
<evidence type="ECO:0000259" key="12">
    <source>
        <dbReference type="Pfam" id="PF21760"/>
    </source>
</evidence>
<dbReference type="PANTHER" id="PTHR30081:SF1">
    <property type="entry name" value="PROTEIN TRANSLOCASE SUBUNIT SECD"/>
    <property type="match status" value="1"/>
</dbReference>
<dbReference type="Gene3D" id="1.20.1640.10">
    <property type="entry name" value="Multidrug efflux transporter AcrB transmembrane domain"/>
    <property type="match status" value="1"/>
</dbReference>
<protein>
    <recommendedName>
        <fullName evidence="9">Protein translocase subunit SecD</fullName>
    </recommendedName>
</protein>
<keyword evidence="8 9" id="KW-0472">Membrane</keyword>
<dbReference type="Pfam" id="PF22599">
    <property type="entry name" value="SecDF_P1_head"/>
    <property type="match status" value="1"/>
</dbReference>
<evidence type="ECO:0000256" key="3">
    <source>
        <dbReference type="ARBA" id="ARBA00022475"/>
    </source>
</evidence>
<dbReference type="GO" id="GO:0015450">
    <property type="term" value="F:protein-transporting ATPase activity"/>
    <property type="evidence" value="ECO:0007669"/>
    <property type="project" value="InterPro"/>
</dbReference>
<keyword evidence="6 9" id="KW-1133">Transmembrane helix</keyword>
<dbReference type="GO" id="GO:0043952">
    <property type="term" value="P:protein transport by the Sec complex"/>
    <property type="evidence" value="ECO:0007669"/>
    <property type="project" value="UniProtKB-UniRule"/>
</dbReference>
<evidence type="ECO:0000256" key="4">
    <source>
        <dbReference type="ARBA" id="ARBA00022692"/>
    </source>
</evidence>
<feature type="domain" description="SecDF P1 head subdomain" evidence="13">
    <location>
        <begin position="295"/>
        <end position="403"/>
    </location>
</feature>
<keyword evidence="7 9" id="KW-0811">Translocation</keyword>
<dbReference type="Pfam" id="PF21760">
    <property type="entry name" value="SecD_1st"/>
    <property type="match status" value="1"/>
</dbReference>
<keyword evidence="5 9" id="KW-0653">Protein transport</keyword>
<evidence type="ECO:0000256" key="2">
    <source>
        <dbReference type="ARBA" id="ARBA00022448"/>
    </source>
</evidence>
<name>A0A917F0H7_9ACTN</name>
<keyword evidence="15" id="KW-1185">Reference proteome</keyword>
<comment type="subcellular location">
    <subcellularLocation>
        <location evidence="1 9">Cell membrane</location>
        <topology evidence="1 9">Multi-pass membrane protein</topology>
    </subcellularLocation>
</comment>
<evidence type="ECO:0000256" key="6">
    <source>
        <dbReference type="ARBA" id="ARBA00022989"/>
    </source>
</evidence>
<dbReference type="InterPro" id="IPR048631">
    <property type="entry name" value="SecD_1st"/>
</dbReference>
<reference evidence="14" key="2">
    <citation type="submission" date="2020-09" db="EMBL/GenBank/DDBJ databases">
        <authorList>
            <person name="Sun Q."/>
            <person name="Zhou Y."/>
        </authorList>
    </citation>
    <scope>NUCLEOTIDE SEQUENCE</scope>
    <source>
        <strain evidence="14">CGMCC 1.16067</strain>
    </source>
</reference>
<dbReference type="InterPro" id="IPR048634">
    <property type="entry name" value="SecD_SecF_C"/>
</dbReference>
<dbReference type="InterPro" id="IPR005791">
    <property type="entry name" value="SecD"/>
</dbReference>
<evidence type="ECO:0000256" key="5">
    <source>
        <dbReference type="ARBA" id="ARBA00022927"/>
    </source>
</evidence>
<feature type="domain" description="Protein translocase subunit SecDF P1" evidence="12">
    <location>
        <begin position="68"/>
        <end position="124"/>
    </location>
</feature>
<feature type="transmembrane region" description="Helical" evidence="9">
    <location>
        <begin position="451"/>
        <end position="470"/>
    </location>
</feature>
<sequence length="619" mass="62960">MATKTPRAGRTLLIFAIVVAAMYVLIAATGSAVAGESKWKPRLGLDLEGGTRITLTAAGGTPTQTQLNEARSIIDQRVNGSGVAESEVNTQGGRNIVVEIPGQNARSIVDSISRTAQLRFRLVAAASGAQGSQGQATTPGASPSAGATPSTSPSSAAPSAAPSAVPSSAAPSSGAATPDPRPAPRLDAPAAEPSPSATPSASTGASGSPAASPSASPSSAGRSSDADAPRAQSVTPTLSGAQKTAYEKAIDDPLAWQQSPDQYSQAAFAKFQCPPNGSAGSPIDDKPDAPLVSCDEDGNKFLLSKTVIEGTKISSASYGTPQGGVGWEVRLSFKGDAVKTFATITQALAGNGRQFAAVLDNTVISSPGVNQPILNGDASISGSFSESEARSLSNSLKFGALPIRFDDPSVEQIGASLAGDQLTAGVVAGVVGLLLVMLYCLLYYRGLGTVVIASLIVAAAVTYAAVLLLAKTAGFTLTLPGIAGLIVAVGITADSFIVYFERIRDEMREGRSMRVAVELGWARARNTCLAADAVSLLAAVVLYIFTIGVVKGFAFALGVSTLIDLAVFFWFTKPAMTALAKRTFFNSGHRFSGLSYETLGVDGPPAARGTSARATGGKA</sequence>
<comment type="function">
    <text evidence="9">Part of the Sec protein translocase complex. Interacts with the SecYEG preprotein conducting channel. SecDF uses the proton motive force (PMF) to complete protein translocation after the ATP-dependent function of SecA.</text>
</comment>
<evidence type="ECO:0000259" key="11">
    <source>
        <dbReference type="Pfam" id="PF02355"/>
    </source>
</evidence>
<evidence type="ECO:0000256" key="9">
    <source>
        <dbReference type="HAMAP-Rule" id="MF_01463"/>
    </source>
</evidence>
<dbReference type="GO" id="GO:0005886">
    <property type="term" value="C:plasma membrane"/>
    <property type="evidence" value="ECO:0007669"/>
    <property type="project" value="UniProtKB-SubCell"/>
</dbReference>
<feature type="region of interest" description="Disordered" evidence="10">
    <location>
        <begin position="127"/>
        <end position="242"/>
    </location>
</feature>
<dbReference type="InterPro" id="IPR055344">
    <property type="entry name" value="SecD_SecF_C_bact"/>
</dbReference>
<dbReference type="GO" id="GO:0006605">
    <property type="term" value="P:protein targeting"/>
    <property type="evidence" value="ECO:0007669"/>
    <property type="project" value="UniProtKB-UniRule"/>
</dbReference>
<dbReference type="Proteomes" id="UP000649179">
    <property type="component" value="Unassembled WGS sequence"/>
</dbReference>
<evidence type="ECO:0000313" key="15">
    <source>
        <dbReference type="Proteomes" id="UP000649179"/>
    </source>
</evidence>
<dbReference type="PANTHER" id="PTHR30081">
    <property type="entry name" value="PROTEIN-EXPORT MEMBRANE PROTEIN SEC"/>
    <property type="match status" value="1"/>
</dbReference>
<feature type="transmembrane region" description="Helical" evidence="9">
    <location>
        <begin position="482"/>
        <end position="500"/>
    </location>
</feature>
<gene>
    <name evidence="9" type="primary">secD</name>
    <name evidence="14" type="ORF">GCM10011519_07080</name>
</gene>
<dbReference type="NCBIfam" id="TIGR01129">
    <property type="entry name" value="secD"/>
    <property type="match status" value="1"/>
</dbReference>
<dbReference type="EMBL" id="BMKQ01000001">
    <property type="protein sequence ID" value="GGF36170.1"/>
    <property type="molecule type" value="Genomic_DNA"/>
</dbReference>
<feature type="compositionally biased region" description="Low complexity" evidence="10">
    <location>
        <begin position="127"/>
        <end position="178"/>
    </location>
</feature>
<dbReference type="InterPro" id="IPR054384">
    <property type="entry name" value="SecDF_P1_head"/>
</dbReference>
<dbReference type="Pfam" id="PF02355">
    <property type="entry name" value="SecD_SecF_C"/>
    <property type="match status" value="1"/>
</dbReference>
<feature type="transmembrane region" description="Helical" evidence="9">
    <location>
        <begin position="553"/>
        <end position="572"/>
    </location>
</feature>
<keyword evidence="4 9" id="KW-0812">Transmembrane</keyword>
<keyword evidence="2 9" id="KW-0813">Transport</keyword>
<proteinExistence type="inferred from homology"/>
<reference evidence="14" key="1">
    <citation type="journal article" date="2014" name="Int. J. Syst. Evol. Microbiol.">
        <title>Complete genome sequence of Corynebacterium casei LMG S-19264T (=DSM 44701T), isolated from a smear-ripened cheese.</title>
        <authorList>
            <consortium name="US DOE Joint Genome Institute (JGI-PGF)"/>
            <person name="Walter F."/>
            <person name="Albersmeier A."/>
            <person name="Kalinowski J."/>
            <person name="Ruckert C."/>
        </authorList>
    </citation>
    <scope>NUCLEOTIDE SEQUENCE</scope>
    <source>
        <strain evidence="14">CGMCC 1.16067</strain>
    </source>
</reference>
<comment type="subunit">
    <text evidence="9">Forms a complex with SecF. Part of the essential Sec protein translocation apparatus which comprises SecA, SecYEG and auxiliary proteins SecDF. Other proteins may also be involved.</text>
</comment>
<accession>A0A917F0H7</accession>